<reference evidence="2 3" key="1">
    <citation type="submission" date="2012-09" db="EMBL/GenBank/DDBJ databases">
        <title>The Genome Sequence of Alloiococcus otitis ATCC 51267.</title>
        <authorList>
            <consortium name="The Broad Institute Genome Sequencing Platform"/>
            <person name="Earl A."/>
            <person name="Ward D."/>
            <person name="Feldgarden M."/>
            <person name="Gevers D."/>
            <person name="Huys G."/>
            <person name="Walker B."/>
            <person name="Young S.K."/>
            <person name="Zeng Q."/>
            <person name="Gargeya S."/>
            <person name="Fitzgerald M."/>
            <person name="Haas B."/>
            <person name="Abouelleil A."/>
            <person name="Alvarado L."/>
            <person name="Arachchi H.M."/>
            <person name="Berlin A.M."/>
            <person name="Chapman S.B."/>
            <person name="Goldberg J."/>
            <person name="Griggs A."/>
            <person name="Gujja S."/>
            <person name="Hansen M."/>
            <person name="Howarth C."/>
            <person name="Imamovic A."/>
            <person name="Larimer J."/>
            <person name="McCowen C."/>
            <person name="Montmayeur A."/>
            <person name="Murphy C."/>
            <person name="Neiman D."/>
            <person name="Pearson M."/>
            <person name="Priest M."/>
            <person name="Roberts A."/>
            <person name="Saif S."/>
            <person name="Shea T."/>
            <person name="Sisk P."/>
            <person name="Sykes S."/>
            <person name="Wortman J."/>
            <person name="Nusbaum C."/>
            <person name="Birren B."/>
        </authorList>
    </citation>
    <scope>NUCLEOTIDE SEQUENCE [LARGE SCALE GENOMIC DNA]</scope>
    <source>
        <strain evidence="2 3">ATCC 51267</strain>
    </source>
</reference>
<dbReference type="Proteomes" id="UP000009875">
    <property type="component" value="Unassembled WGS sequence"/>
</dbReference>
<feature type="transmembrane region" description="Helical" evidence="1">
    <location>
        <begin position="169"/>
        <end position="192"/>
    </location>
</feature>
<proteinExistence type="predicted"/>
<evidence type="ECO:0000313" key="3">
    <source>
        <dbReference type="Proteomes" id="UP000009875"/>
    </source>
</evidence>
<dbReference type="eggNOG" id="COG4478">
    <property type="taxonomic scope" value="Bacteria"/>
</dbReference>
<comment type="caution">
    <text evidence="2">The sequence shown here is derived from an EMBL/GenBank/DDBJ whole genome shotgun (WGS) entry which is preliminary data.</text>
</comment>
<dbReference type="NCBIfam" id="TIGR01906">
    <property type="entry name" value="integ_TIGR01906"/>
    <property type="match status" value="1"/>
</dbReference>
<feature type="transmembrane region" description="Helical" evidence="1">
    <location>
        <begin position="84"/>
        <end position="104"/>
    </location>
</feature>
<accession>K9ERH7</accession>
<dbReference type="HOGENOM" id="CLU_093826_1_1_9"/>
<keyword evidence="3" id="KW-1185">Reference proteome</keyword>
<dbReference type="STRING" id="883081.HMPREF9698_00938"/>
<protein>
    <submittedName>
        <fullName evidence="2">Integral membrane protein</fullName>
    </submittedName>
</protein>
<gene>
    <name evidence="2" type="ORF">HMPREF9698_00938</name>
</gene>
<keyword evidence="1" id="KW-0812">Transmembrane</keyword>
<evidence type="ECO:0000256" key="1">
    <source>
        <dbReference type="SAM" id="Phobius"/>
    </source>
</evidence>
<dbReference type="EMBL" id="AGXA01000019">
    <property type="protein sequence ID" value="EKU93522.1"/>
    <property type="molecule type" value="Genomic_DNA"/>
</dbReference>
<dbReference type="InterPro" id="IPR010178">
    <property type="entry name" value="Lit"/>
</dbReference>
<keyword evidence="1" id="KW-1133">Transmembrane helix</keyword>
<sequence>MFLFVAVVTFAIAVTILLTPLLEINLSLNNIPEQVGLSIDRIMENYYVLLEYLHFPWVTELAMPDFPTSPSGAFHFYEVKQLFLLNYGLLFVSLPFAIYYLVKLKQTNQVYELEKPALVAAILPLGLLVFLAINFDRLFLTFHEILFDNDAWLFNPQTDPIINVLTQDFFMLCFAFAIVLIEALFITGYVLARRDRLRQGV</sequence>
<feature type="transmembrane region" description="Helical" evidence="1">
    <location>
        <begin position="116"/>
        <end position="135"/>
    </location>
</feature>
<dbReference type="Pfam" id="PF07314">
    <property type="entry name" value="Lit"/>
    <property type="match status" value="1"/>
</dbReference>
<name>K9ERH7_9LACT</name>
<organism evidence="2 3">
    <name type="scientific">Alloiococcus otitis ATCC 51267</name>
    <dbReference type="NCBI Taxonomy" id="883081"/>
    <lineage>
        <taxon>Bacteria</taxon>
        <taxon>Bacillati</taxon>
        <taxon>Bacillota</taxon>
        <taxon>Bacilli</taxon>
        <taxon>Lactobacillales</taxon>
        <taxon>Carnobacteriaceae</taxon>
        <taxon>Alloiococcus</taxon>
    </lineage>
</organism>
<dbReference type="AlphaFoldDB" id="K9ERH7"/>
<keyword evidence="1" id="KW-0472">Membrane</keyword>
<evidence type="ECO:0000313" key="2">
    <source>
        <dbReference type="EMBL" id="EKU93522.1"/>
    </source>
</evidence>